<name>A0A8D8XPT0_9HEMI</name>
<protein>
    <submittedName>
        <fullName evidence="2">Uncharacterized protein</fullName>
    </submittedName>
</protein>
<dbReference type="AlphaFoldDB" id="A0A8D8XPT0"/>
<sequence>MIYKSNNWGSAYWNNFRGYDPSQGLASHDSSHSAQSGLASHDSTHSAQCYKRHPARCSGTNRGYASEYHHHRDHTVGQQHVLPHTVGQQHVLPLYTQPGVPHQHQCANESLVNAFE</sequence>
<evidence type="ECO:0000313" key="2">
    <source>
        <dbReference type="EMBL" id="CAG6705013.1"/>
    </source>
</evidence>
<evidence type="ECO:0000256" key="1">
    <source>
        <dbReference type="SAM" id="MobiDB-lite"/>
    </source>
</evidence>
<proteinExistence type="predicted"/>
<organism evidence="2">
    <name type="scientific">Cacopsylla melanoneura</name>
    <dbReference type="NCBI Taxonomy" id="428564"/>
    <lineage>
        <taxon>Eukaryota</taxon>
        <taxon>Metazoa</taxon>
        <taxon>Ecdysozoa</taxon>
        <taxon>Arthropoda</taxon>
        <taxon>Hexapoda</taxon>
        <taxon>Insecta</taxon>
        <taxon>Pterygota</taxon>
        <taxon>Neoptera</taxon>
        <taxon>Paraneoptera</taxon>
        <taxon>Hemiptera</taxon>
        <taxon>Sternorrhyncha</taxon>
        <taxon>Psylloidea</taxon>
        <taxon>Psyllidae</taxon>
        <taxon>Psyllinae</taxon>
        <taxon>Cacopsylla</taxon>
    </lineage>
</organism>
<feature type="region of interest" description="Disordered" evidence="1">
    <location>
        <begin position="23"/>
        <end position="47"/>
    </location>
</feature>
<reference evidence="2" key="1">
    <citation type="submission" date="2021-05" db="EMBL/GenBank/DDBJ databases">
        <authorList>
            <person name="Alioto T."/>
            <person name="Alioto T."/>
            <person name="Gomez Garrido J."/>
        </authorList>
    </citation>
    <scope>NUCLEOTIDE SEQUENCE</scope>
</reference>
<accession>A0A8D8XPT0</accession>
<dbReference type="EMBL" id="HBUF01342154">
    <property type="protein sequence ID" value="CAG6705013.1"/>
    <property type="molecule type" value="Transcribed_RNA"/>
</dbReference>